<evidence type="ECO:0000259" key="1">
    <source>
        <dbReference type="Pfam" id="PF09458"/>
    </source>
</evidence>
<organism evidence="2 3">
    <name type="scientific">Amazonocrinis nigriterrae CENA67</name>
    <dbReference type="NCBI Taxonomy" id="2794033"/>
    <lineage>
        <taxon>Bacteria</taxon>
        <taxon>Bacillati</taxon>
        <taxon>Cyanobacteriota</taxon>
        <taxon>Cyanophyceae</taxon>
        <taxon>Nostocales</taxon>
        <taxon>Nostocaceae</taxon>
        <taxon>Amazonocrinis</taxon>
        <taxon>Amazonocrinis nigriterrae</taxon>
    </lineage>
</organism>
<feature type="domain" description="H-type lectin" evidence="1">
    <location>
        <begin position="40"/>
        <end position="103"/>
    </location>
</feature>
<reference evidence="2 3" key="1">
    <citation type="journal article" date="2021" name="Int. J. Syst. Evol. Microbiol.">
        <title>Amazonocrinis nigriterrae gen. nov., sp. nov., Atlanticothrix silvestris gen. nov., sp. nov. and Dendronalium phyllosphericum gen. nov., sp. nov., nostocacean cyanobacteria from Brazilian environments.</title>
        <authorList>
            <person name="Alvarenga D.O."/>
            <person name="Andreote A.P.D."/>
            <person name="Branco L.H.Z."/>
            <person name="Delbaje E."/>
            <person name="Cruz R.B."/>
            <person name="Varani A.M."/>
            <person name="Fiore M.F."/>
        </authorList>
    </citation>
    <scope>NUCLEOTIDE SEQUENCE [LARGE SCALE GENOMIC DNA]</scope>
    <source>
        <strain evidence="2 3">CENA67</strain>
    </source>
</reference>
<dbReference type="EMBL" id="JAECZC010000036">
    <property type="protein sequence ID" value="MBH8564178.1"/>
    <property type="molecule type" value="Genomic_DNA"/>
</dbReference>
<dbReference type="Pfam" id="PF09458">
    <property type="entry name" value="H_lectin"/>
    <property type="match status" value="1"/>
</dbReference>
<dbReference type="GO" id="GO:0030246">
    <property type="term" value="F:carbohydrate binding"/>
    <property type="evidence" value="ECO:0007669"/>
    <property type="project" value="InterPro"/>
</dbReference>
<dbReference type="Gene3D" id="2.60.40.2080">
    <property type="match status" value="1"/>
</dbReference>
<evidence type="ECO:0000313" key="2">
    <source>
        <dbReference type="EMBL" id="MBH8564178.1"/>
    </source>
</evidence>
<evidence type="ECO:0000313" key="3">
    <source>
        <dbReference type="Proteomes" id="UP000632766"/>
    </source>
</evidence>
<dbReference type="Proteomes" id="UP000632766">
    <property type="component" value="Unassembled WGS sequence"/>
</dbReference>
<proteinExistence type="predicted"/>
<protein>
    <submittedName>
        <fullName evidence="2">H-type lectin domain-containing protein</fullName>
    </submittedName>
</protein>
<comment type="caution">
    <text evidence="2">The sequence shown here is derived from an EMBL/GenBank/DDBJ whole genome shotgun (WGS) entry which is preliminary data.</text>
</comment>
<dbReference type="InterPro" id="IPR019019">
    <property type="entry name" value="H-type_lectin_domain"/>
</dbReference>
<dbReference type="RefSeq" id="WP_198126033.1">
    <property type="nucleotide sequence ID" value="NZ_JAECZC010000036.1"/>
</dbReference>
<gene>
    <name evidence="2" type="ORF">I8748_18630</name>
</gene>
<dbReference type="SUPFAM" id="SSF141086">
    <property type="entry name" value="Agglutinin HPA-like"/>
    <property type="match status" value="1"/>
</dbReference>
<sequence length="127" mass="14386">MAGWEAYHKCFKFQTGNTKAWTESAGCNFSQTSGERVYKQRITFPEKFTESVPTVTVSLAGDYGLHQRIKPQVNNVDSSGFDLEYVTSSDTKVCGVFVSWIAIERTNLSNTNVVLNRINQRYTYVHS</sequence>
<dbReference type="InterPro" id="IPR037221">
    <property type="entry name" value="H-type_lectin_dom_sf"/>
</dbReference>
<dbReference type="AlphaFoldDB" id="A0A8J7HQN0"/>
<name>A0A8J7HQN0_9NOST</name>
<dbReference type="GO" id="GO:0007155">
    <property type="term" value="P:cell adhesion"/>
    <property type="evidence" value="ECO:0007669"/>
    <property type="project" value="InterPro"/>
</dbReference>
<accession>A0A8J7HQN0</accession>
<keyword evidence="3" id="KW-1185">Reference proteome</keyword>